<dbReference type="InterPro" id="IPR050571">
    <property type="entry name" value="Class-IV_PLP-Dep_Aminotrnsfr"/>
</dbReference>
<reference evidence="3 4" key="1">
    <citation type="submission" date="2021-03" db="EMBL/GenBank/DDBJ databases">
        <title>Genomic Encyclopedia of Type Strains, Phase IV (KMG-IV): sequencing the most valuable type-strain genomes for metagenomic binning, comparative biology and taxonomic classification.</title>
        <authorList>
            <person name="Goeker M."/>
        </authorList>
    </citation>
    <scope>NUCLEOTIDE SEQUENCE [LARGE SCALE GENOMIC DNA]</scope>
    <source>
        <strain evidence="3 4">DSM 27512</strain>
    </source>
</reference>
<comment type="caution">
    <text evidence="3">The sequence shown here is derived from an EMBL/GenBank/DDBJ whole genome shotgun (WGS) entry which is preliminary data.</text>
</comment>
<dbReference type="InterPro" id="IPR043132">
    <property type="entry name" value="BCAT-like_C"/>
</dbReference>
<evidence type="ECO:0000256" key="2">
    <source>
        <dbReference type="ARBA" id="ARBA00009320"/>
    </source>
</evidence>
<comment type="cofactor">
    <cofactor evidence="1">
        <name>pyridoxal 5'-phosphate</name>
        <dbReference type="ChEBI" id="CHEBI:597326"/>
    </cofactor>
</comment>
<sequence length="250" mass="29153">MKTLYSSEISWENEIVKFGIGLFETMAFRNNNILFLDEHINRLTKSSLELKIGENHIESATRQLKKSTKTLNKTKAIRLTLSNSGYAIEERDIPYDISHYKRGFKLWVYPYKRGENPYYRYKTTSYMENYYARNTAKSKGFDDAVFIDYENHILECSSSNIIFRKDNTFILPSFSKPILKGIAVTKVIEELNKDFKIIEKNIPMNDIKVMDEAYVCNSLLGIMPVSSIESKDFSFDFSLSIKINNKIFQI</sequence>
<dbReference type="EC" id="4.1.3.38" evidence="3"/>
<dbReference type="GO" id="GO:0008696">
    <property type="term" value="F:4-amino-4-deoxychorismate lyase activity"/>
    <property type="evidence" value="ECO:0007669"/>
    <property type="project" value="UniProtKB-EC"/>
</dbReference>
<accession>A0ABS4KF21</accession>
<comment type="similarity">
    <text evidence="2">Belongs to the class-IV pyridoxal-phosphate-dependent aminotransferase family.</text>
</comment>
<dbReference type="Gene3D" id="3.20.10.10">
    <property type="entry name" value="D-amino Acid Aminotransferase, subunit A, domain 2"/>
    <property type="match status" value="1"/>
</dbReference>
<evidence type="ECO:0000256" key="1">
    <source>
        <dbReference type="ARBA" id="ARBA00001933"/>
    </source>
</evidence>
<name>A0ABS4KF21_9FIRM</name>
<evidence type="ECO:0000313" key="4">
    <source>
        <dbReference type="Proteomes" id="UP001314903"/>
    </source>
</evidence>
<dbReference type="EMBL" id="JAGGLI010000001">
    <property type="protein sequence ID" value="MBP2026372.1"/>
    <property type="molecule type" value="Genomic_DNA"/>
</dbReference>
<dbReference type="PANTHER" id="PTHR42743:SF11">
    <property type="entry name" value="AMINODEOXYCHORISMATE LYASE"/>
    <property type="match status" value="1"/>
</dbReference>
<dbReference type="InterPro" id="IPR001544">
    <property type="entry name" value="Aminotrans_IV"/>
</dbReference>
<dbReference type="InterPro" id="IPR043131">
    <property type="entry name" value="BCAT-like_N"/>
</dbReference>
<proteinExistence type="inferred from homology"/>
<dbReference type="Proteomes" id="UP001314903">
    <property type="component" value="Unassembled WGS sequence"/>
</dbReference>
<keyword evidence="3" id="KW-0456">Lyase</keyword>
<dbReference type="PANTHER" id="PTHR42743">
    <property type="entry name" value="AMINO-ACID AMINOTRANSFERASE"/>
    <property type="match status" value="1"/>
</dbReference>
<dbReference type="InterPro" id="IPR036038">
    <property type="entry name" value="Aminotransferase-like"/>
</dbReference>
<evidence type="ECO:0000313" key="3">
    <source>
        <dbReference type="EMBL" id="MBP2026372.1"/>
    </source>
</evidence>
<protein>
    <submittedName>
        <fullName evidence="3">4-amino-4-deoxychorismate lyase</fullName>
        <ecNumber evidence="3">4.1.3.38</ecNumber>
    </submittedName>
</protein>
<dbReference type="Gene3D" id="3.30.470.10">
    <property type="match status" value="1"/>
</dbReference>
<keyword evidence="4" id="KW-1185">Reference proteome</keyword>
<dbReference type="Pfam" id="PF01063">
    <property type="entry name" value="Aminotran_4"/>
    <property type="match status" value="1"/>
</dbReference>
<organism evidence="3 4">
    <name type="scientific">Acetoanaerobium pronyense</name>
    <dbReference type="NCBI Taxonomy" id="1482736"/>
    <lineage>
        <taxon>Bacteria</taxon>
        <taxon>Bacillati</taxon>
        <taxon>Bacillota</taxon>
        <taxon>Clostridia</taxon>
        <taxon>Peptostreptococcales</taxon>
        <taxon>Filifactoraceae</taxon>
        <taxon>Acetoanaerobium</taxon>
    </lineage>
</organism>
<dbReference type="SUPFAM" id="SSF56752">
    <property type="entry name" value="D-aminoacid aminotransferase-like PLP-dependent enzymes"/>
    <property type="match status" value="1"/>
</dbReference>
<dbReference type="RefSeq" id="WP_209658350.1">
    <property type="nucleotide sequence ID" value="NZ_JAGGLI010000001.1"/>
</dbReference>
<gene>
    <name evidence="3" type="ORF">J2Z35_000161</name>
</gene>